<dbReference type="GO" id="GO:0009245">
    <property type="term" value="P:lipid A biosynthetic process"/>
    <property type="evidence" value="ECO:0007669"/>
    <property type="project" value="UniProtKB-KW"/>
</dbReference>
<dbReference type="EMBL" id="JACCAT010000001">
    <property type="protein sequence ID" value="NYH10307.1"/>
    <property type="molecule type" value="Genomic_DNA"/>
</dbReference>
<evidence type="ECO:0000256" key="3">
    <source>
        <dbReference type="ARBA" id="ARBA00022556"/>
    </source>
</evidence>
<proteinExistence type="inferred from homology"/>
<accession>A0A7Y9VXY0</accession>
<keyword evidence="5" id="KW-0677">Repeat</keyword>
<dbReference type="Gene3D" id="2.160.10.10">
    <property type="entry name" value="Hexapeptide repeat proteins"/>
    <property type="match status" value="1"/>
</dbReference>
<dbReference type="RefSeq" id="WP_179693977.1">
    <property type="nucleotide sequence ID" value="NZ_JACCAT010000001.1"/>
</dbReference>
<dbReference type="InterPro" id="IPR011004">
    <property type="entry name" value="Trimer_LpxA-like_sf"/>
</dbReference>
<name>A0A7Y9VXY0_9PSED</name>
<keyword evidence="3" id="KW-0441">Lipid A biosynthesis</keyword>
<evidence type="ECO:0000256" key="8">
    <source>
        <dbReference type="SAM" id="Phobius"/>
    </source>
</evidence>
<dbReference type="Proteomes" id="UP000553035">
    <property type="component" value="Unassembled WGS sequence"/>
</dbReference>
<gene>
    <name evidence="9" type="ORF">GGI52_003350</name>
</gene>
<dbReference type="Pfam" id="PF00132">
    <property type="entry name" value="Hexapep"/>
    <property type="match status" value="1"/>
</dbReference>
<dbReference type="InterPro" id="IPR018357">
    <property type="entry name" value="Hexapep_transf_CS"/>
</dbReference>
<dbReference type="InterPro" id="IPR051159">
    <property type="entry name" value="Hexapeptide_acetyltransf"/>
</dbReference>
<comment type="similarity">
    <text evidence="1">Belongs to the transferase hexapeptide repeat family.</text>
</comment>
<dbReference type="SUPFAM" id="SSF51161">
    <property type="entry name" value="Trimeric LpxA-like enzymes"/>
    <property type="match status" value="1"/>
</dbReference>
<dbReference type="InterPro" id="IPR001451">
    <property type="entry name" value="Hexapep"/>
</dbReference>
<keyword evidence="4 9" id="KW-0808">Transferase</keyword>
<feature type="transmembrane region" description="Helical" evidence="8">
    <location>
        <begin position="12"/>
        <end position="32"/>
    </location>
</feature>
<dbReference type="PROSITE" id="PS00101">
    <property type="entry name" value="HEXAPEP_TRANSFERASES"/>
    <property type="match status" value="1"/>
</dbReference>
<keyword evidence="2" id="KW-0444">Lipid biosynthesis</keyword>
<dbReference type="GO" id="GO:0005829">
    <property type="term" value="C:cytosol"/>
    <property type="evidence" value="ECO:0007669"/>
    <property type="project" value="TreeGrafter"/>
</dbReference>
<evidence type="ECO:0000313" key="10">
    <source>
        <dbReference type="Proteomes" id="UP000553035"/>
    </source>
</evidence>
<protein>
    <submittedName>
        <fullName evidence="9">Acetyltransferase-like isoleucine patch superfamily enzyme</fullName>
    </submittedName>
</protein>
<keyword evidence="8" id="KW-0812">Transmembrane</keyword>
<evidence type="ECO:0000256" key="7">
    <source>
        <dbReference type="ARBA" id="ARBA00023315"/>
    </source>
</evidence>
<evidence type="ECO:0000313" key="9">
    <source>
        <dbReference type="EMBL" id="NYH10307.1"/>
    </source>
</evidence>
<keyword evidence="8" id="KW-0472">Membrane</keyword>
<dbReference type="AlphaFoldDB" id="A0A7Y9VXY0"/>
<keyword evidence="6" id="KW-0443">Lipid metabolism</keyword>
<organism evidence="9 10">
    <name type="scientific">Pseudomonas moraviensis</name>
    <dbReference type="NCBI Taxonomy" id="321662"/>
    <lineage>
        <taxon>Bacteria</taxon>
        <taxon>Pseudomonadati</taxon>
        <taxon>Pseudomonadota</taxon>
        <taxon>Gammaproteobacteria</taxon>
        <taxon>Pseudomonadales</taxon>
        <taxon>Pseudomonadaceae</taxon>
        <taxon>Pseudomonas</taxon>
    </lineage>
</organism>
<evidence type="ECO:0000256" key="1">
    <source>
        <dbReference type="ARBA" id="ARBA00007274"/>
    </source>
</evidence>
<sequence length="184" mass="20381">MKVLVSNRWVVIFLYSLYSYCSNLLWVVLDMLPKFLRDLVFKLLFKKFGQGGMLDYRCFVRYPWRVSIGNNVDINRGCELYSSMQTTEGVIVLEDHVVLGPGVIIFSSSHDYGALDLPDISSPVRICRHAWVGGKSIILPGVVIGEGAVVGAGSVVTKDVPPYCVAVGNPARVIKKRQLNSEDA</sequence>
<dbReference type="PANTHER" id="PTHR23416:SF23">
    <property type="entry name" value="ACETYLTRANSFERASE C18B11.09C-RELATED"/>
    <property type="match status" value="1"/>
</dbReference>
<evidence type="ECO:0000256" key="2">
    <source>
        <dbReference type="ARBA" id="ARBA00022516"/>
    </source>
</evidence>
<keyword evidence="8" id="KW-1133">Transmembrane helix</keyword>
<evidence type="ECO:0000256" key="6">
    <source>
        <dbReference type="ARBA" id="ARBA00023098"/>
    </source>
</evidence>
<keyword evidence="7" id="KW-0012">Acyltransferase</keyword>
<evidence type="ECO:0000256" key="4">
    <source>
        <dbReference type="ARBA" id="ARBA00022679"/>
    </source>
</evidence>
<evidence type="ECO:0000256" key="5">
    <source>
        <dbReference type="ARBA" id="ARBA00022737"/>
    </source>
</evidence>
<comment type="caution">
    <text evidence="9">The sequence shown here is derived from an EMBL/GenBank/DDBJ whole genome shotgun (WGS) entry which is preliminary data.</text>
</comment>
<reference evidence="9 10" key="1">
    <citation type="submission" date="2020-07" db="EMBL/GenBank/DDBJ databases">
        <title>Exploring microbial biodiversity for novel pathways involved in the catabolism of aromatic compounds derived from lignin.</title>
        <authorList>
            <person name="Elkins J."/>
        </authorList>
    </citation>
    <scope>NUCLEOTIDE SEQUENCE [LARGE SCALE GENOMIC DNA]</scope>
    <source>
        <strain evidence="9 10">VanB</strain>
    </source>
</reference>
<dbReference type="PANTHER" id="PTHR23416">
    <property type="entry name" value="SIALIC ACID SYNTHASE-RELATED"/>
    <property type="match status" value="1"/>
</dbReference>
<dbReference type="CDD" id="cd04647">
    <property type="entry name" value="LbH_MAT_like"/>
    <property type="match status" value="1"/>
</dbReference>
<dbReference type="GO" id="GO:0016020">
    <property type="term" value="C:membrane"/>
    <property type="evidence" value="ECO:0007669"/>
    <property type="project" value="GOC"/>
</dbReference>
<dbReference type="GO" id="GO:0008374">
    <property type="term" value="F:O-acyltransferase activity"/>
    <property type="evidence" value="ECO:0007669"/>
    <property type="project" value="TreeGrafter"/>
</dbReference>